<dbReference type="InterPro" id="IPR013434">
    <property type="entry name" value="CHP02611"/>
</dbReference>
<dbReference type="Pfam" id="PF09656">
    <property type="entry name" value="PGPGW"/>
    <property type="match status" value="1"/>
</dbReference>
<keyword evidence="2" id="KW-0812">Transmembrane</keyword>
<evidence type="ECO:0000313" key="3">
    <source>
        <dbReference type="EMBL" id="MBB6032629.1"/>
    </source>
</evidence>
<proteinExistence type="predicted"/>
<feature type="transmembrane region" description="Helical" evidence="2">
    <location>
        <begin position="71"/>
        <end position="95"/>
    </location>
</feature>
<sequence>MRDARSGDAPEAVSTEVREPAATEPRTGLHGRLDRVRRTRSGRLTLKIVIGIAGFAVMALGIVLIPFPGPGWAIVLAGLAILALEFAWAHQLFTFTKRQLTRWLHWVGRQHWSVKFLIGLAGLVFVACVVWASVWLSFDVNLYTEITGWIGDR</sequence>
<feature type="region of interest" description="Disordered" evidence="1">
    <location>
        <begin position="1"/>
        <end position="28"/>
    </location>
</feature>
<feature type="transmembrane region" description="Helical" evidence="2">
    <location>
        <begin position="44"/>
        <end position="65"/>
    </location>
</feature>
<evidence type="ECO:0000256" key="1">
    <source>
        <dbReference type="SAM" id="MobiDB-lite"/>
    </source>
</evidence>
<dbReference type="RefSeq" id="WP_184785522.1">
    <property type="nucleotide sequence ID" value="NZ_BONT01000036.1"/>
</dbReference>
<gene>
    <name evidence="3" type="ORF">HNR73_000471</name>
</gene>
<protein>
    <submittedName>
        <fullName evidence="3">Uncharacterized protein (TIGR02611 family)</fullName>
    </submittedName>
</protein>
<dbReference type="Proteomes" id="UP000548476">
    <property type="component" value="Unassembled WGS sequence"/>
</dbReference>
<accession>A0A841FJ04</accession>
<keyword evidence="4" id="KW-1185">Reference proteome</keyword>
<dbReference type="NCBIfam" id="TIGR02611">
    <property type="entry name" value="TIGR02611 family protein"/>
    <property type="match status" value="1"/>
</dbReference>
<organism evidence="3 4">
    <name type="scientific">Phytomonospora endophytica</name>
    <dbReference type="NCBI Taxonomy" id="714109"/>
    <lineage>
        <taxon>Bacteria</taxon>
        <taxon>Bacillati</taxon>
        <taxon>Actinomycetota</taxon>
        <taxon>Actinomycetes</taxon>
        <taxon>Micromonosporales</taxon>
        <taxon>Micromonosporaceae</taxon>
        <taxon>Phytomonospora</taxon>
    </lineage>
</organism>
<reference evidence="3 4" key="1">
    <citation type="submission" date="2020-08" db="EMBL/GenBank/DDBJ databases">
        <title>Genomic Encyclopedia of Type Strains, Phase IV (KMG-IV): sequencing the most valuable type-strain genomes for metagenomic binning, comparative biology and taxonomic classification.</title>
        <authorList>
            <person name="Goeker M."/>
        </authorList>
    </citation>
    <scope>NUCLEOTIDE SEQUENCE [LARGE SCALE GENOMIC DNA]</scope>
    <source>
        <strain evidence="3 4">YIM 65646</strain>
    </source>
</reference>
<keyword evidence="2" id="KW-1133">Transmembrane helix</keyword>
<dbReference type="AlphaFoldDB" id="A0A841FJ04"/>
<evidence type="ECO:0000313" key="4">
    <source>
        <dbReference type="Proteomes" id="UP000548476"/>
    </source>
</evidence>
<feature type="transmembrane region" description="Helical" evidence="2">
    <location>
        <begin position="116"/>
        <end position="138"/>
    </location>
</feature>
<comment type="caution">
    <text evidence="3">The sequence shown here is derived from an EMBL/GenBank/DDBJ whole genome shotgun (WGS) entry which is preliminary data.</text>
</comment>
<dbReference type="InterPro" id="IPR019099">
    <property type="entry name" value="Uncharacterised_PGPGW_TM"/>
</dbReference>
<evidence type="ECO:0000256" key="2">
    <source>
        <dbReference type="SAM" id="Phobius"/>
    </source>
</evidence>
<keyword evidence="2" id="KW-0472">Membrane</keyword>
<name>A0A841FJ04_9ACTN</name>
<dbReference type="EMBL" id="JACHGT010000001">
    <property type="protein sequence ID" value="MBB6032629.1"/>
    <property type="molecule type" value="Genomic_DNA"/>
</dbReference>